<proteinExistence type="predicted"/>
<evidence type="ECO:0000313" key="2">
    <source>
        <dbReference type="Proteomes" id="UP000821865"/>
    </source>
</evidence>
<name>A0ACB8C741_DERSI</name>
<dbReference type="EMBL" id="CM023477">
    <property type="protein sequence ID" value="KAH7936704.1"/>
    <property type="molecule type" value="Genomic_DNA"/>
</dbReference>
<evidence type="ECO:0000313" key="1">
    <source>
        <dbReference type="EMBL" id="KAH7936704.1"/>
    </source>
</evidence>
<gene>
    <name evidence="1" type="ORF">HPB49_003135</name>
</gene>
<comment type="caution">
    <text evidence="1">The sequence shown here is derived from an EMBL/GenBank/DDBJ whole genome shotgun (WGS) entry which is preliminary data.</text>
</comment>
<dbReference type="Proteomes" id="UP000821865">
    <property type="component" value="Chromosome 8"/>
</dbReference>
<accession>A0ACB8C741</accession>
<protein>
    <submittedName>
        <fullName evidence="1">Uncharacterized protein</fullName>
    </submittedName>
</protein>
<reference evidence="1" key="1">
    <citation type="submission" date="2020-05" db="EMBL/GenBank/DDBJ databases">
        <title>Large-scale comparative analyses of tick genomes elucidate their genetic diversity and vector capacities.</title>
        <authorList>
            <person name="Jia N."/>
            <person name="Wang J."/>
            <person name="Shi W."/>
            <person name="Du L."/>
            <person name="Sun Y."/>
            <person name="Zhan W."/>
            <person name="Jiang J."/>
            <person name="Wang Q."/>
            <person name="Zhang B."/>
            <person name="Ji P."/>
            <person name="Sakyi L.B."/>
            <person name="Cui X."/>
            <person name="Yuan T."/>
            <person name="Jiang B."/>
            <person name="Yang W."/>
            <person name="Lam T.T.-Y."/>
            <person name="Chang Q."/>
            <person name="Ding S."/>
            <person name="Wang X."/>
            <person name="Zhu J."/>
            <person name="Ruan X."/>
            <person name="Zhao L."/>
            <person name="Wei J."/>
            <person name="Que T."/>
            <person name="Du C."/>
            <person name="Cheng J."/>
            <person name="Dai P."/>
            <person name="Han X."/>
            <person name="Huang E."/>
            <person name="Gao Y."/>
            <person name="Liu J."/>
            <person name="Shao H."/>
            <person name="Ye R."/>
            <person name="Li L."/>
            <person name="Wei W."/>
            <person name="Wang X."/>
            <person name="Wang C."/>
            <person name="Yang T."/>
            <person name="Huo Q."/>
            <person name="Li W."/>
            <person name="Guo W."/>
            <person name="Chen H."/>
            <person name="Zhou L."/>
            <person name="Ni X."/>
            <person name="Tian J."/>
            <person name="Zhou Y."/>
            <person name="Sheng Y."/>
            <person name="Liu T."/>
            <person name="Pan Y."/>
            <person name="Xia L."/>
            <person name="Li J."/>
            <person name="Zhao F."/>
            <person name="Cao W."/>
        </authorList>
    </citation>
    <scope>NUCLEOTIDE SEQUENCE</scope>
    <source>
        <strain evidence="1">Dsil-2018</strain>
    </source>
</reference>
<organism evidence="1 2">
    <name type="scientific">Dermacentor silvarum</name>
    <name type="common">Tick</name>
    <dbReference type="NCBI Taxonomy" id="543639"/>
    <lineage>
        <taxon>Eukaryota</taxon>
        <taxon>Metazoa</taxon>
        <taxon>Ecdysozoa</taxon>
        <taxon>Arthropoda</taxon>
        <taxon>Chelicerata</taxon>
        <taxon>Arachnida</taxon>
        <taxon>Acari</taxon>
        <taxon>Parasitiformes</taxon>
        <taxon>Ixodida</taxon>
        <taxon>Ixodoidea</taxon>
        <taxon>Ixodidae</taxon>
        <taxon>Rhipicephalinae</taxon>
        <taxon>Dermacentor</taxon>
    </lineage>
</organism>
<sequence length="111" mass="12530">MNSSASKAKQRHCFAPGCTTGYVSLRQQGQKVSLFSVPKDPALFEAWRRAIPCADKSDAKSVLCERHFDEQYIERFFMHVINGETVQILRERPVLKLDAVPTAFPNVPAHI</sequence>
<keyword evidence="2" id="KW-1185">Reference proteome</keyword>